<sequence>MVGDQDFSHMRIINRLVHKQSCGMKFTRLLASTGRTFLTLSYVEGSRDPPLSRLTLDQYFQTEILNKFGDRPALICPDEQLRPYGGPESLNFRDRYLAWNFNELDRHISALSRGLVSLGVRKGDRVAVIMGNNSAYAILQWACARIGAVLVTMNPAYRANEFVSALQLVEASTLFIVPGLRNSNYISLLSSVIPSISSSSPANISSEALPYLRSLVVVNNSGKKGAFKELLKPVKSAIDFRELFIWSTSVQDTYIKEVAKTMAHDETINLQFTSGTTGAPKAVSVPTHFLGILDEISKRGNIKLPKLRTGIAAGSSIPEDLMRQLIDKLNLTQLTIAYGMTETSPVSFQTIPEDPLVKRIETVGRVQPHVKAKIIDTEGNVVPVNTPGELCVAGYLVQKGYWNAPAQTASVMKRHPGSDVYVDLWMHTGDEAMMDKEGYLRIISRIKDIIIRAGENLFPVQIENVITTHPSIREAAVIAVPDPIYGEVVGAWVVRNMQEIPVTRIELRKWVGRHMNPQNQPSWLWFVGEDNVEKELPKTASGKVQKHILRRWGAKWASQGIGKVIDAL</sequence>
<dbReference type="Pfam" id="PF13193">
    <property type="entry name" value="AMP-binding_C"/>
    <property type="match status" value="1"/>
</dbReference>
<dbReference type="SUPFAM" id="SSF56801">
    <property type="entry name" value="Acetyl-CoA synthetase-like"/>
    <property type="match status" value="1"/>
</dbReference>
<dbReference type="PANTHER" id="PTHR43201:SF30">
    <property type="entry name" value="AMP-DEPENDENT SYNTHETASE_LIGASE DOMAIN-CONTAINING PROTEIN"/>
    <property type="match status" value="1"/>
</dbReference>
<dbReference type="Pfam" id="PF00501">
    <property type="entry name" value="AMP-binding"/>
    <property type="match status" value="1"/>
</dbReference>
<accession>A0AAV5A7D5</accession>
<dbReference type="Proteomes" id="UP001050691">
    <property type="component" value="Unassembled WGS sequence"/>
</dbReference>
<dbReference type="InterPro" id="IPR045851">
    <property type="entry name" value="AMP-bd_C_sf"/>
</dbReference>
<dbReference type="EMBL" id="BPWL01000005">
    <property type="protein sequence ID" value="GJJ10529.1"/>
    <property type="molecule type" value="Genomic_DNA"/>
</dbReference>
<evidence type="ECO:0000313" key="4">
    <source>
        <dbReference type="Proteomes" id="UP001050691"/>
    </source>
</evidence>
<organism evidence="3 4">
    <name type="scientific">Clathrus columnatus</name>
    <dbReference type="NCBI Taxonomy" id="1419009"/>
    <lineage>
        <taxon>Eukaryota</taxon>
        <taxon>Fungi</taxon>
        <taxon>Dikarya</taxon>
        <taxon>Basidiomycota</taxon>
        <taxon>Agaricomycotina</taxon>
        <taxon>Agaricomycetes</taxon>
        <taxon>Phallomycetidae</taxon>
        <taxon>Phallales</taxon>
        <taxon>Clathraceae</taxon>
        <taxon>Clathrus</taxon>
    </lineage>
</organism>
<feature type="domain" description="AMP-binding enzyme C-terminal" evidence="2">
    <location>
        <begin position="461"/>
        <end position="543"/>
    </location>
</feature>
<dbReference type="GO" id="GO:0006631">
    <property type="term" value="P:fatty acid metabolic process"/>
    <property type="evidence" value="ECO:0007669"/>
    <property type="project" value="TreeGrafter"/>
</dbReference>
<dbReference type="PROSITE" id="PS00455">
    <property type="entry name" value="AMP_BINDING"/>
    <property type="match status" value="1"/>
</dbReference>
<evidence type="ECO:0000313" key="3">
    <source>
        <dbReference type="EMBL" id="GJJ10529.1"/>
    </source>
</evidence>
<protein>
    <recommendedName>
        <fullName evidence="5">Acetyl-CoA synthetase-like protein</fullName>
    </recommendedName>
</protein>
<dbReference type="Gene3D" id="3.30.300.30">
    <property type="match status" value="1"/>
</dbReference>
<gene>
    <name evidence="3" type="ORF">Clacol_004755</name>
</gene>
<dbReference type="AlphaFoldDB" id="A0AAV5A7D5"/>
<dbReference type="InterPro" id="IPR042099">
    <property type="entry name" value="ANL_N_sf"/>
</dbReference>
<feature type="domain" description="AMP-dependent synthetase/ligase" evidence="1">
    <location>
        <begin position="68"/>
        <end position="285"/>
    </location>
</feature>
<dbReference type="InterPro" id="IPR020845">
    <property type="entry name" value="AMP-binding_CS"/>
</dbReference>
<dbReference type="InterPro" id="IPR025110">
    <property type="entry name" value="AMP-bd_C"/>
</dbReference>
<comment type="caution">
    <text evidence="3">The sequence shown here is derived from an EMBL/GenBank/DDBJ whole genome shotgun (WGS) entry which is preliminary data.</text>
</comment>
<reference evidence="3" key="1">
    <citation type="submission" date="2021-10" db="EMBL/GenBank/DDBJ databases">
        <title>De novo Genome Assembly of Clathrus columnatus (Basidiomycota, Fungi) Using Illumina and Nanopore Sequence Data.</title>
        <authorList>
            <person name="Ogiso-Tanaka E."/>
            <person name="Itagaki H."/>
            <person name="Hosoya T."/>
            <person name="Hosaka K."/>
        </authorList>
    </citation>
    <scope>NUCLEOTIDE SEQUENCE</scope>
    <source>
        <strain evidence="3">MO-923</strain>
    </source>
</reference>
<name>A0AAV5A7D5_9AGAM</name>
<dbReference type="InterPro" id="IPR000873">
    <property type="entry name" value="AMP-dep_synth/lig_dom"/>
</dbReference>
<proteinExistence type="predicted"/>
<evidence type="ECO:0008006" key="5">
    <source>
        <dbReference type="Google" id="ProtNLM"/>
    </source>
</evidence>
<evidence type="ECO:0000259" key="1">
    <source>
        <dbReference type="Pfam" id="PF00501"/>
    </source>
</evidence>
<keyword evidence="4" id="KW-1185">Reference proteome</keyword>
<dbReference type="GO" id="GO:0031956">
    <property type="term" value="F:medium-chain fatty acid-CoA ligase activity"/>
    <property type="evidence" value="ECO:0007669"/>
    <property type="project" value="TreeGrafter"/>
</dbReference>
<evidence type="ECO:0000259" key="2">
    <source>
        <dbReference type="Pfam" id="PF13193"/>
    </source>
</evidence>
<dbReference type="Gene3D" id="3.40.50.12780">
    <property type="entry name" value="N-terminal domain of ligase-like"/>
    <property type="match status" value="2"/>
</dbReference>
<dbReference type="PANTHER" id="PTHR43201">
    <property type="entry name" value="ACYL-COA SYNTHETASE"/>
    <property type="match status" value="1"/>
</dbReference>